<organism evidence="3 4">
    <name type="scientific">Flavobacterium caeni</name>
    <dbReference type="NCBI Taxonomy" id="490189"/>
    <lineage>
        <taxon>Bacteria</taxon>
        <taxon>Pseudomonadati</taxon>
        <taxon>Bacteroidota</taxon>
        <taxon>Flavobacteriia</taxon>
        <taxon>Flavobacteriales</taxon>
        <taxon>Flavobacteriaceae</taxon>
        <taxon>Flavobacterium</taxon>
    </lineage>
</organism>
<dbReference type="Proteomes" id="UP000199354">
    <property type="component" value="Unassembled WGS sequence"/>
</dbReference>
<feature type="transmembrane region" description="Helical" evidence="1">
    <location>
        <begin position="182"/>
        <end position="204"/>
    </location>
</feature>
<feature type="transmembrane region" description="Helical" evidence="1">
    <location>
        <begin position="12"/>
        <end position="34"/>
    </location>
</feature>
<proteinExistence type="predicted"/>
<dbReference type="RefSeq" id="WP_091142813.1">
    <property type="nucleotide sequence ID" value="NZ_FMVF01000008.1"/>
</dbReference>
<accession>A0A1G5HU65</accession>
<evidence type="ECO:0000256" key="1">
    <source>
        <dbReference type="SAM" id="Phobius"/>
    </source>
</evidence>
<gene>
    <name evidence="3" type="ORF">SAMN02927903_02009</name>
</gene>
<dbReference type="STRING" id="490189.SAMN02927903_02009"/>
<evidence type="ECO:0000313" key="4">
    <source>
        <dbReference type="Proteomes" id="UP000199354"/>
    </source>
</evidence>
<keyword evidence="1" id="KW-0812">Transmembrane</keyword>
<dbReference type="InterPro" id="IPR025565">
    <property type="entry name" value="DUF4328"/>
</dbReference>
<feature type="transmembrane region" description="Helical" evidence="1">
    <location>
        <begin position="142"/>
        <end position="162"/>
    </location>
</feature>
<protein>
    <recommendedName>
        <fullName evidence="2">DUF4328 domain-containing protein</fullName>
    </recommendedName>
</protein>
<keyword evidence="1" id="KW-1133">Transmembrane helix</keyword>
<evidence type="ECO:0000313" key="3">
    <source>
        <dbReference type="EMBL" id="SCY67303.1"/>
    </source>
</evidence>
<feature type="domain" description="DUF4328" evidence="2">
    <location>
        <begin position="46"/>
        <end position="206"/>
    </location>
</feature>
<sequence length="241" mass="27211">MKPLKPNQQRAQLTIVLLWIVLALYALLAISSYFEYRLLQSWQDGATVSMEAAEANDARQQLLVIVMVIAYIATIVAFISWFRRAYYNLHQRVSGLSQTEGWAAGAWFVPFVNLYMPYQIMKELYTETFEIMGSKKGEYPEHFTASYVGWWWAGWIVCMLYGRVEWALTKSAESLPESITAALMGAIGCVLMVPLALLAIKVVADYAKMESMLFAQETTAVQKTADNTGEKTVETVPEPFS</sequence>
<dbReference type="EMBL" id="FMVF01000008">
    <property type="protein sequence ID" value="SCY67303.1"/>
    <property type="molecule type" value="Genomic_DNA"/>
</dbReference>
<name>A0A1G5HU65_9FLAO</name>
<feature type="transmembrane region" description="Helical" evidence="1">
    <location>
        <begin position="62"/>
        <end position="82"/>
    </location>
</feature>
<dbReference type="Pfam" id="PF14219">
    <property type="entry name" value="DUF4328"/>
    <property type="match status" value="1"/>
</dbReference>
<evidence type="ECO:0000259" key="2">
    <source>
        <dbReference type="Pfam" id="PF14219"/>
    </source>
</evidence>
<keyword evidence="4" id="KW-1185">Reference proteome</keyword>
<dbReference type="AlphaFoldDB" id="A0A1G5HU65"/>
<keyword evidence="1" id="KW-0472">Membrane</keyword>
<dbReference type="OrthoDB" id="4174975at2"/>
<reference evidence="3 4" key="1">
    <citation type="submission" date="2016-10" db="EMBL/GenBank/DDBJ databases">
        <authorList>
            <person name="de Groot N.N."/>
        </authorList>
    </citation>
    <scope>NUCLEOTIDE SEQUENCE [LARGE SCALE GENOMIC DNA]</scope>
    <source>
        <strain evidence="3 4">CGMCC 1.7031</strain>
    </source>
</reference>